<dbReference type="GO" id="GO:2001205">
    <property type="term" value="P:negative regulation of osteoclast development"/>
    <property type="evidence" value="ECO:0007669"/>
    <property type="project" value="UniProtKB-ARBA"/>
</dbReference>
<evidence type="ECO:0000256" key="1">
    <source>
        <dbReference type="ARBA" id="ARBA00004123"/>
    </source>
</evidence>
<dbReference type="GO" id="GO:0043130">
    <property type="term" value="F:ubiquitin binding"/>
    <property type="evidence" value="ECO:0007669"/>
    <property type="project" value="TreeGrafter"/>
</dbReference>
<dbReference type="GO" id="GO:2000060">
    <property type="term" value="P:positive regulation of ubiquitin-dependent protein catabolic process"/>
    <property type="evidence" value="ECO:0007669"/>
    <property type="project" value="UniProtKB-ARBA"/>
</dbReference>
<dbReference type="PRINTS" id="PR00320">
    <property type="entry name" value="GPROTEINBRPT"/>
</dbReference>
<comment type="caution">
    <text evidence="14">The sequence shown here is derived from an EMBL/GenBank/DDBJ whole genome shotgun (WGS) entry which is preliminary data.</text>
</comment>
<feature type="signal peptide" evidence="12">
    <location>
        <begin position="1"/>
        <end position="25"/>
    </location>
</feature>
<evidence type="ECO:0000256" key="8">
    <source>
        <dbReference type="ARBA" id="ARBA00039915"/>
    </source>
</evidence>
<dbReference type="CDD" id="cd00200">
    <property type="entry name" value="WD40"/>
    <property type="match status" value="1"/>
</dbReference>
<dbReference type="CDD" id="cd22133">
    <property type="entry name" value="F-box_FBXW7"/>
    <property type="match status" value="1"/>
</dbReference>
<dbReference type="EMBL" id="VEVO01000009">
    <property type="protein sequence ID" value="KAF0037241.1"/>
    <property type="molecule type" value="Genomic_DNA"/>
</dbReference>
<dbReference type="PANTHER" id="PTHR19849">
    <property type="entry name" value="PHOSPHOLIPASE A-2-ACTIVATING PROTEIN"/>
    <property type="match status" value="1"/>
</dbReference>
<dbReference type="InterPro" id="IPR028064">
    <property type="entry name" value="TMEM154"/>
</dbReference>
<dbReference type="PROSITE" id="PS00678">
    <property type="entry name" value="WD_REPEATS_1"/>
    <property type="match status" value="5"/>
</dbReference>
<feature type="compositionally biased region" description="Acidic residues" evidence="10">
    <location>
        <begin position="464"/>
        <end position="491"/>
    </location>
</feature>
<dbReference type="SUPFAM" id="SSF50978">
    <property type="entry name" value="WD40 repeat-like"/>
    <property type="match status" value="1"/>
</dbReference>
<keyword evidence="5" id="KW-0677">Repeat</keyword>
<evidence type="ECO:0000256" key="4">
    <source>
        <dbReference type="ARBA" id="ARBA00022574"/>
    </source>
</evidence>
<feature type="repeat" description="WD" evidence="9">
    <location>
        <begin position="913"/>
        <end position="952"/>
    </location>
</feature>
<evidence type="ECO:0000313" key="14">
    <source>
        <dbReference type="EMBL" id="KAF0037241.1"/>
    </source>
</evidence>
<dbReference type="GO" id="GO:0042752">
    <property type="term" value="P:regulation of circadian rhythm"/>
    <property type="evidence" value="ECO:0007669"/>
    <property type="project" value="UniProtKB-ARBA"/>
</dbReference>
<feature type="repeat" description="WD" evidence="9">
    <location>
        <begin position="793"/>
        <end position="832"/>
    </location>
</feature>
<dbReference type="GO" id="GO:0031146">
    <property type="term" value="P:SCF-dependent proteasomal ubiquitin-dependent protein catabolic process"/>
    <property type="evidence" value="ECO:0007669"/>
    <property type="project" value="UniProtKB-ARBA"/>
</dbReference>
<evidence type="ECO:0000256" key="12">
    <source>
        <dbReference type="SAM" id="SignalP"/>
    </source>
</evidence>
<feature type="chain" id="PRO_5025351014" description="F-box/WD repeat-containing protein 7" evidence="12">
    <location>
        <begin position="26"/>
        <end position="1083"/>
    </location>
</feature>
<dbReference type="GO" id="GO:1901800">
    <property type="term" value="P:positive regulation of proteasomal protein catabolic process"/>
    <property type="evidence" value="ECO:0007669"/>
    <property type="project" value="UniProtKB-ARBA"/>
</dbReference>
<evidence type="ECO:0000256" key="6">
    <source>
        <dbReference type="ARBA" id="ARBA00022786"/>
    </source>
</evidence>
<keyword evidence="12" id="KW-0732">Signal</keyword>
<feature type="transmembrane region" description="Helical" evidence="11">
    <location>
        <begin position="70"/>
        <end position="95"/>
    </location>
</feature>
<dbReference type="InterPro" id="IPR001680">
    <property type="entry name" value="WD40_rpt"/>
</dbReference>
<dbReference type="FunFam" id="2.130.10.10:FF:000032">
    <property type="entry name" value="F-box/WD repeat-containing protein 7 isoform X1"/>
    <property type="match status" value="1"/>
</dbReference>
<dbReference type="InterPro" id="IPR036322">
    <property type="entry name" value="WD40_repeat_dom_sf"/>
</dbReference>
<dbReference type="Gene3D" id="2.130.10.10">
    <property type="entry name" value="YVTN repeat-like/Quinoprotein amine dehydrogenase"/>
    <property type="match status" value="1"/>
</dbReference>
<keyword evidence="11" id="KW-0812">Transmembrane</keyword>
<dbReference type="InterPro" id="IPR036047">
    <property type="entry name" value="F-box-like_dom_sf"/>
</dbReference>
<accession>A0A6A4T1Y4</accession>
<keyword evidence="11" id="KW-0472">Membrane</keyword>
<dbReference type="FunFam" id="1.20.1280.50:FF:000004">
    <property type="entry name" value="F-box/WD repeat-containing protein 7 isoform X1"/>
    <property type="match status" value="1"/>
</dbReference>
<evidence type="ECO:0000256" key="5">
    <source>
        <dbReference type="ARBA" id="ARBA00022737"/>
    </source>
</evidence>
<keyword evidence="11" id="KW-1133">Transmembrane helix</keyword>
<feature type="repeat" description="WD" evidence="9">
    <location>
        <begin position="873"/>
        <end position="912"/>
    </location>
</feature>
<dbReference type="InterPro" id="IPR020472">
    <property type="entry name" value="WD40_PAC1"/>
</dbReference>
<keyword evidence="7" id="KW-0539">Nucleus</keyword>
<dbReference type="GO" id="GO:0005737">
    <property type="term" value="C:cytoplasm"/>
    <property type="evidence" value="ECO:0007669"/>
    <property type="project" value="TreeGrafter"/>
</dbReference>
<dbReference type="AlphaFoldDB" id="A0A6A4T1Y4"/>
<name>A0A6A4T1Y4_SCOMX</name>
<feature type="compositionally biased region" description="Acidic residues" evidence="10">
    <location>
        <begin position="500"/>
        <end position="511"/>
    </location>
</feature>
<dbReference type="GO" id="GO:0001944">
    <property type="term" value="P:vasculature development"/>
    <property type="evidence" value="ECO:0007669"/>
    <property type="project" value="UniProtKB-ARBA"/>
</dbReference>
<dbReference type="Pfam" id="PF12937">
    <property type="entry name" value="F-box-like"/>
    <property type="match status" value="1"/>
</dbReference>
<dbReference type="PROSITE" id="PS50082">
    <property type="entry name" value="WD_REPEATS_2"/>
    <property type="match status" value="7"/>
</dbReference>
<dbReference type="SUPFAM" id="SSF81383">
    <property type="entry name" value="F-box domain"/>
    <property type="match status" value="1"/>
</dbReference>
<dbReference type="GO" id="GO:1903378">
    <property type="term" value="P:positive regulation of oxidative stress-induced neuron intrinsic apoptotic signaling pathway"/>
    <property type="evidence" value="ECO:0007669"/>
    <property type="project" value="UniProtKB-ARBA"/>
</dbReference>
<feature type="repeat" description="WD" evidence="9">
    <location>
        <begin position="953"/>
        <end position="992"/>
    </location>
</feature>
<dbReference type="PROSITE" id="PS50181">
    <property type="entry name" value="FBOX"/>
    <property type="match status" value="1"/>
</dbReference>
<dbReference type="PANTHER" id="PTHR19849:SF1">
    <property type="entry name" value="F-BOX_WD REPEAT-CONTAINING PROTEIN 7"/>
    <property type="match status" value="1"/>
</dbReference>
<dbReference type="Pfam" id="PF15102">
    <property type="entry name" value="TMEM154"/>
    <property type="match status" value="1"/>
</dbReference>
<protein>
    <recommendedName>
        <fullName evidence="8">F-box/WD repeat-containing protein 7</fullName>
    </recommendedName>
</protein>
<evidence type="ECO:0000256" key="3">
    <source>
        <dbReference type="ARBA" id="ARBA00022553"/>
    </source>
</evidence>
<keyword evidence="6" id="KW-0833">Ubl conjugation pathway</keyword>
<dbReference type="Proteomes" id="UP000438429">
    <property type="component" value="Unassembled WGS sequence"/>
</dbReference>
<evidence type="ECO:0000256" key="9">
    <source>
        <dbReference type="PROSITE-ProRule" id="PRU00221"/>
    </source>
</evidence>
<gene>
    <name evidence="14" type="ORF">F2P81_010115</name>
</gene>
<dbReference type="SMART" id="SM00256">
    <property type="entry name" value="FBOX"/>
    <property type="match status" value="1"/>
</dbReference>
<feature type="repeat" description="WD" evidence="9">
    <location>
        <begin position="833"/>
        <end position="872"/>
    </location>
</feature>
<keyword evidence="4 9" id="KW-0853">WD repeat</keyword>
<dbReference type="SMART" id="SM00320">
    <property type="entry name" value="WD40"/>
    <property type="match status" value="8"/>
</dbReference>
<feature type="compositionally biased region" description="Polar residues" evidence="10">
    <location>
        <begin position="518"/>
        <end position="541"/>
    </location>
</feature>
<sequence length="1083" mass="120669">MSGPWVKTPLLLLLLLLITLTGTESLPTVPDSTLPPDQPPAEDPVITPTGTEGLSTLGYDTTPAEGEENLGLIIIPILVVLVVVIIGMIVCGIVIQRKWTNKTRNQELRKEDPYLDGSSTEKVPMPMFEEDVPSVLELEMEELDQWMKKDGENHCVSILPLVSCRSLTSQKEATHRVGPGEEKTNCGLNKGRQRELKVKKKNQREIKDEKMIGLTGRFTEGPTLRFIVGVTGRMLTFHTSARDTAEVDQVVMSKQEVDSIRGISEVCVGHLPKFVWKSKTDELLMSKSMCGCGCSIISSLMKRLGRTACCSDLLSSTSEQLQKLATGCPSQPKNAKPFPSSDSLAKVQEVASWLLEMNQDLLSGGSSSRRSRGPGGPAVRGNASSTARAPQQAAEEGDEDEHMNRVVEDEEQLQQRQRRLRGQPLGEEDEEEEEEEENNNSNSHQEEEEEAAAEERTEGGEPQGGEEEEREEGEEEEEDEDEEEMDQDSDDFEHSAESGREEEEEEEGEGEEGLRSPSLRNNVSAPNNNLDSGCTHQSSSNKKMKRKLDHGPEVRSFPSGKKPCKGPEYPSPTGIVPCPATPTTFGHIRTANGQGQQRRRITSIQPPTGLQEWLRTFQSWTGPEKLLALDELIDSCEPTQVKHMMQVIEPQFQRDFISLLPKELALYVLSFLEPKDLLQAAQTCRYWRILAEDNLLWREKCREEGIDEPLPLKKRKIVKPGFTHSPWKSAYIRQHRIDTNWRRGDLKSPKVLKGHDDHVITCLQFCGNRIVSGSDDNTLKVWSAITGKCLRTLVGHTGGVWSSQMRDNIIISGSTDRTLKVWNAETGECIHTLYGHTSTVRCMHLHEKRVVSGSRDATLRVWDIETGQCLHVLMGHVAAVRCVQYDGRRVVSGAYDFMVKVWDPETETCLHTLQGHTNRVYSLQFDGIHVVSGSLDTSIRVWDVETGNCIHTLTGHQSLTSGMELKDNILVSGNADSTVKIWDIKTGQCLQTLQGPHKHQSAVTCLQFNKNFVITSSDDGTVKLWDLKTGEFIRNLVTLESGGSGGVVWRIRASNTKLVCAVGSRNGTEETKLLVLDFDVDMK</sequence>
<keyword evidence="3" id="KW-0597">Phosphoprotein</keyword>
<feature type="repeat" description="WD" evidence="9">
    <location>
        <begin position="767"/>
        <end position="792"/>
    </location>
</feature>
<dbReference type="InterPro" id="IPR015943">
    <property type="entry name" value="WD40/YVTN_repeat-like_dom_sf"/>
</dbReference>
<evidence type="ECO:0000256" key="2">
    <source>
        <dbReference type="ARBA" id="ARBA00004906"/>
    </source>
</evidence>
<evidence type="ECO:0000259" key="13">
    <source>
        <dbReference type="PROSITE" id="PS50181"/>
    </source>
</evidence>
<feature type="compositionally biased region" description="Acidic residues" evidence="10">
    <location>
        <begin position="426"/>
        <end position="438"/>
    </location>
</feature>
<dbReference type="Gene3D" id="1.20.1280.50">
    <property type="match status" value="1"/>
</dbReference>
<proteinExistence type="predicted"/>
<dbReference type="InterPro" id="IPR001810">
    <property type="entry name" value="F-box_dom"/>
</dbReference>
<dbReference type="PROSITE" id="PS50294">
    <property type="entry name" value="WD_REPEATS_REGION"/>
    <property type="match status" value="6"/>
</dbReference>
<comment type="subcellular location">
    <subcellularLocation>
        <location evidence="1">Nucleus</location>
    </subcellularLocation>
</comment>
<evidence type="ECO:0000256" key="11">
    <source>
        <dbReference type="SAM" id="Phobius"/>
    </source>
</evidence>
<organism evidence="14 15">
    <name type="scientific">Scophthalmus maximus</name>
    <name type="common">Turbot</name>
    <name type="synonym">Psetta maxima</name>
    <dbReference type="NCBI Taxonomy" id="52904"/>
    <lineage>
        <taxon>Eukaryota</taxon>
        <taxon>Metazoa</taxon>
        <taxon>Chordata</taxon>
        <taxon>Craniata</taxon>
        <taxon>Vertebrata</taxon>
        <taxon>Euteleostomi</taxon>
        <taxon>Actinopterygii</taxon>
        <taxon>Neopterygii</taxon>
        <taxon>Teleostei</taxon>
        <taxon>Neoteleostei</taxon>
        <taxon>Acanthomorphata</taxon>
        <taxon>Carangaria</taxon>
        <taxon>Pleuronectiformes</taxon>
        <taxon>Pleuronectoidei</taxon>
        <taxon>Scophthalmidae</taxon>
        <taxon>Scophthalmus</taxon>
    </lineage>
</organism>
<evidence type="ECO:0000256" key="10">
    <source>
        <dbReference type="SAM" id="MobiDB-lite"/>
    </source>
</evidence>
<dbReference type="Pfam" id="PF00400">
    <property type="entry name" value="WD40"/>
    <property type="match status" value="7"/>
</dbReference>
<feature type="repeat" description="WD" evidence="9">
    <location>
        <begin position="996"/>
        <end position="1035"/>
    </location>
</feature>
<feature type="region of interest" description="Disordered" evidence="10">
    <location>
        <begin position="362"/>
        <end position="569"/>
    </location>
</feature>
<feature type="domain" description="F-box" evidence="13">
    <location>
        <begin position="654"/>
        <end position="700"/>
    </location>
</feature>
<comment type="pathway">
    <text evidence="2">Protein modification; protein ubiquitination.</text>
</comment>
<evidence type="ECO:0000256" key="7">
    <source>
        <dbReference type="ARBA" id="ARBA00023242"/>
    </source>
</evidence>
<dbReference type="GO" id="GO:0010992">
    <property type="term" value="P:ubiquitin recycling"/>
    <property type="evidence" value="ECO:0007669"/>
    <property type="project" value="TreeGrafter"/>
</dbReference>
<dbReference type="InterPro" id="IPR019775">
    <property type="entry name" value="WD40_repeat_CS"/>
</dbReference>
<reference evidence="14 15" key="1">
    <citation type="submission" date="2019-06" db="EMBL/GenBank/DDBJ databases">
        <title>Draft genomes of female and male turbot (Scophthalmus maximus).</title>
        <authorList>
            <person name="Xu H."/>
            <person name="Xu X.-W."/>
            <person name="Shao C."/>
            <person name="Chen S."/>
        </authorList>
    </citation>
    <scope>NUCLEOTIDE SEQUENCE [LARGE SCALE GENOMIC DNA]</scope>
    <source>
        <strain evidence="14">Ysfricsl-2016a</strain>
        <tissue evidence="14">Blood</tissue>
    </source>
</reference>
<dbReference type="GO" id="GO:0005634">
    <property type="term" value="C:nucleus"/>
    <property type="evidence" value="ECO:0007669"/>
    <property type="project" value="UniProtKB-SubCell"/>
</dbReference>
<evidence type="ECO:0000313" key="15">
    <source>
        <dbReference type="Proteomes" id="UP000438429"/>
    </source>
</evidence>